<dbReference type="Proteomes" id="UP000309450">
    <property type="component" value="Unassembled WGS sequence"/>
</dbReference>
<protein>
    <submittedName>
        <fullName evidence="5">GntR family transcriptional regulator</fullName>
    </submittedName>
</protein>
<comment type="caution">
    <text evidence="5">The sequence shown here is derived from an EMBL/GenBank/DDBJ whole genome shotgun (WGS) entry which is preliminary data.</text>
</comment>
<dbReference type="AlphaFoldDB" id="A0A4S3MNG9"/>
<dbReference type="SMART" id="SM00866">
    <property type="entry name" value="UTRA"/>
    <property type="match status" value="1"/>
</dbReference>
<dbReference type="RefSeq" id="WP_136394751.1">
    <property type="nucleotide sequence ID" value="NZ_SSND01000002.1"/>
</dbReference>
<dbReference type="PRINTS" id="PR00035">
    <property type="entry name" value="HTHGNTR"/>
</dbReference>
<dbReference type="PROSITE" id="PS50949">
    <property type="entry name" value="HTH_GNTR"/>
    <property type="match status" value="1"/>
</dbReference>
<dbReference type="CDD" id="cd07377">
    <property type="entry name" value="WHTH_GntR"/>
    <property type="match status" value="1"/>
</dbReference>
<evidence type="ECO:0000256" key="2">
    <source>
        <dbReference type="ARBA" id="ARBA00023125"/>
    </source>
</evidence>
<evidence type="ECO:0000256" key="3">
    <source>
        <dbReference type="ARBA" id="ARBA00023163"/>
    </source>
</evidence>
<gene>
    <name evidence="5" type="ORF">E7811_10860</name>
</gene>
<dbReference type="SUPFAM" id="SSF64288">
    <property type="entry name" value="Chorismate lyase-like"/>
    <property type="match status" value="1"/>
</dbReference>
<dbReference type="PANTHER" id="PTHR44846">
    <property type="entry name" value="MANNOSYL-D-GLYCERATE TRANSPORT/METABOLISM SYSTEM REPRESSOR MNGR-RELATED"/>
    <property type="match status" value="1"/>
</dbReference>
<keyword evidence="2" id="KW-0238">DNA-binding</keyword>
<keyword evidence="1" id="KW-0805">Transcription regulation</keyword>
<dbReference type="InterPro" id="IPR028978">
    <property type="entry name" value="Chorismate_lyase_/UTRA_dom_sf"/>
</dbReference>
<dbReference type="Gene3D" id="3.40.1410.10">
    <property type="entry name" value="Chorismate lyase-like"/>
    <property type="match status" value="1"/>
</dbReference>
<organism evidence="5 6">
    <name type="scientific">Aliigemmobacter aestuarii</name>
    <dbReference type="NCBI Taxonomy" id="1445661"/>
    <lineage>
        <taxon>Bacteria</taxon>
        <taxon>Pseudomonadati</taxon>
        <taxon>Pseudomonadota</taxon>
        <taxon>Alphaproteobacteria</taxon>
        <taxon>Rhodobacterales</taxon>
        <taxon>Paracoccaceae</taxon>
        <taxon>Aliigemmobacter</taxon>
    </lineage>
</organism>
<dbReference type="PANTHER" id="PTHR44846:SF1">
    <property type="entry name" value="MANNOSYL-D-GLYCERATE TRANSPORT_METABOLISM SYSTEM REPRESSOR MNGR-RELATED"/>
    <property type="match status" value="1"/>
</dbReference>
<dbReference type="InterPro" id="IPR036388">
    <property type="entry name" value="WH-like_DNA-bd_sf"/>
</dbReference>
<dbReference type="GO" id="GO:0045892">
    <property type="term" value="P:negative regulation of DNA-templated transcription"/>
    <property type="evidence" value="ECO:0007669"/>
    <property type="project" value="TreeGrafter"/>
</dbReference>
<evidence type="ECO:0000259" key="4">
    <source>
        <dbReference type="PROSITE" id="PS50949"/>
    </source>
</evidence>
<dbReference type="Gene3D" id="1.10.10.10">
    <property type="entry name" value="Winged helix-like DNA-binding domain superfamily/Winged helix DNA-binding domain"/>
    <property type="match status" value="1"/>
</dbReference>
<dbReference type="InterPro" id="IPR050679">
    <property type="entry name" value="Bact_HTH_transcr_reg"/>
</dbReference>
<evidence type="ECO:0000313" key="6">
    <source>
        <dbReference type="Proteomes" id="UP000309450"/>
    </source>
</evidence>
<name>A0A4S3MNG9_9RHOB</name>
<sequence>MDDLFSPDGFDETGAGPLYLQLHRRIAEAIGSGRLKPGDSLPPEREMAALTGLSRVTVRKGVEALVASGQLVQRRGSGTFVAPRVERLEQALSLLTSFTEDMERRGKTVESFWLARGLHAPAPEEVMALGLGAGDRVARLERVRTSDGVPLAIERASLPASILPDPEAVTRSLYAVLEDRGLRPVRAVQRISAANLGQRDADLLNVPQGVAGLRIERLSYLPSGKVVEFTRSLYRGDAYDFAVELKLAPETAHRPRERIPE</sequence>
<dbReference type="InterPro" id="IPR000524">
    <property type="entry name" value="Tscrpt_reg_HTH_GntR"/>
</dbReference>
<evidence type="ECO:0000313" key="5">
    <source>
        <dbReference type="EMBL" id="THD83857.1"/>
    </source>
</evidence>
<accession>A0A4S3MNG9</accession>
<dbReference type="OrthoDB" id="7173258at2"/>
<evidence type="ECO:0000256" key="1">
    <source>
        <dbReference type="ARBA" id="ARBA00023015"/>
    </source>
</evidence>
<dbReference type="EMBL" id="SSND01000002">
    <property type="protein sequence ID" value="THD83857.1"/>
    <property type="molecule type" value="Genomic_DNA"/>
</dbReference>
<dbReference type="GO" id="GO:0003700">
    <property type="term" value="F:DNA-binding transcription factor activity"/>
    <property type="evidence" value="ECO:0007669"/>
    <property type="project" value="InterPro"/>
</dbReference>
<dbReference type="GO" id="GO:0003677">
    <property type="term" value="F:DNA binding"/>
    <property type="evidence" value="ECO:0007669"/>
    <property type="project" value="UniProtKB-KW"/>
</dbReference>
<keyword evidence="6" id="KW-1185">Reference proteome</keyword>
<dbReference type="SMART" id="SM00345">
    <property type="entry name" value="HTH_GNTR"/>
    <property type="match status" value="1"/>
</dbReference>
<dbReference type="SUPFAM" id="SSF46785">
    <property type="entry name" value="Winged helix' DNA-binding domain"/>
    <property type="match status" value="1"/>
</dbReference>
<dbReference type="InterPro" id="IPR036390">
    <property type="entry name" value="WH_DNA-bd_sf"/>
</dbReference>
<dbReference type="InterPro" id="IPR011663">
    <property type="entry name" value="UTRA"/>
</dbReference>
<feature type="domain" description="HTH gntR-type" evidence="4">
    <location>
        <begin position="16"/>
        <end position="84"/>
    </location>
</feature>
<dbReference type="Pfam" id="PF07702">
    <property type="entry name" value="UTRA"/>
    <property type="match status" value="1"/>
</dbReference>
<dbReference type="Pfam" id="PF00392">
    <property type="entry name" value="GntR"/>
    <property type="match status" value="1"/>
</dbReference>
<proteinExistence type="predicted"/>
<reference evidence="5 6" key="1">
    <citation type="submission" date="2019-04" db="EMBL/GenBank/DDBJ databases">
        <title>Draft genome sequence of Gemmobacter aestuarii sp. nov.</title>
        <authorList>
            <person name="Hameed A."/>
            <person name="Lin S.-Y."/>
            <person name="Shahina M."/>
            <person name="Lai W.-A."/>
            <person name="Young C.-C."/>
        </authorList>
    </citation>
    <scope>NUCLEOTIDE SEQUENCE [LARGE SCALE GENOMIC DNA]</scope>
    <source>
        <strain evidence="5 6">CC-PW-75</strain>
    </source>
</reference>
<keyword evidence="3" id="KW-0804">Transcription</keyword>